<dbReference type="PANTHER" id="PTHR43097">
    <property type="entry name" value="GLUTAMINE-TRNA LIGASE"/>
    <property type="match status" value="1"/>
</dbReference>
<evidence type="ECO:0000256" key="1">
    <source>
        <dbReference type="ARBA" id="ARBA00004496"/>
    </source>
</evidence>
<accession>A0A2T9Y7T3</accession>
<keyword evidence="5 13" id="KW-0436">Ligase</keyword>
<dbReference type="Gene3D" id="1.20.1050.10">
    <property type="match status" value="1"/>
</dbReference>
<dbReference type="EC" id="6.1.1.17" evidence="3"/>
<comment type="caution">
    <text evidence="16">The sequence shown here is derived from an EMBL/GenBank/DDBJ whole genome shotgun (WGS) entry which is preliminary data.</text>
</comment>
<evidence type="ECO:0000256" key="13">
    <source>
        <dbReference type="RuleBase" id="RU363037"/>
    </source>
</evidence>
<keyword evidence="4" id="KW-0963">Cytoplasm</keyword>
<dbReference type="GO" id="GO:0005524">
    <property type="term" value="F:ATP binding"/>
    <property type="evidence" value="ECO:0007669"/>
    <property type="project" value="UniProtKB-KW"/>
</dbReference>
<dbReference type="Gene3D" id="3.40.50.620">
    <property type="entry name" value="HUPs"/>
    <property type="match status" value="1"/>
</dbReference>
<dbReference type="InterPro" id="IPR001412">
    <property type="entry name" value="aa-tRNA-synth_I_CS"/>
</dbReference>
<dbReference type="InterPro" id="IPR014729">
    <property type="entry name" value="Rossmann-like_a/b/a_fold"/>
</dbReference>
<organism evidence="16 17">
    <name type="scientific">Furculomyces boomerangus</name>
    <dbReference type="NCBI Taxonomy" id="61424"/>
    <lineage>
        <taxon>Eukaryota</taxon>
        <taxon>Fungi</taxon>
        <taxon>Fungi incertae sedis</taxon>
        <taxon>Zoopagomycota</taxon>
        <taxon>Kickxellomycotina</taxon>
        <taxon>Harpellomycetes</taxon>
        <taxon>Harpellales</taxon>
        <taxon>Harpellaceae</taxon>
        <taxon>Furculomyces</taxon>
    </lineage>
</organism>
<dbReference type="InterPro" id="IPR020059">
    <property type="entry name" value="Glu/Gln-tRNA-synth_Ib_codon-bd"/>
</dbReference>
<dbReference type="FunFam" id="3.40.50.620:FF:000037">
    <property type="entry name" value="Glutamine--tRNA ligase cytoplasmic"/>
    <property type="match status" value="1"/>
</dbReference>
<dbReference type="PANTHER" id="PTHR43097:SF5">
    <property type="entry name" value="GLUTAMATE--TRNA LIGASE"/>
    <property type="match status" value="1"/>
</dbReference>
<evidence type="ECO:0000259" key="15">
    <source>
        <dbReference type="PROSITE" id="PS50405"/>
    </source>
</evidence>
<dbReference type="InterPro" id="IPR036282">
    <property type="entry name" value="Glutathione-S-Trfase_C_sf"/>
</dbReference>
<reference evidence="16 17" key="1">
    <citation type="journal article" date="2018" name="MBio">
        <title>Comparative Genomics Reveals the Core Gene Toolbox for the Fungus-Insect Symbiosis.</title>
        <authorList>
            <person name="Wang Y."/>
            <person name="Stata M."/>
            <person name="Wang W."/>
            <person name="Stajich J.E."/>
            <person name="White M.M."/>
            <person name="Moncalvo J.M."/>
        </authorList>
    </citation>
    <scope>NUCLEOTIDE SEQUENCE [LARGE SCALE GENOMIC DNA]</scope>
    <source>
        <strain evidence="16 17">AUS-77-4</strain>
    </source>
</reference>
<dbReference type="InterPro" id="IPR011035">
    <property type="entry name" value="Ribosomal_bL25/Gln-tRNA_synth"/>
</dbReference>
<dbReference type="Gene3D" id="2.40.240.10">
    <property type="entry name" value="Ribosomal Protein L25, Chain P"/>
    <property type="match status" value="1"/>
</dbReference>
<dbReference type="SUPFAM" id="SSF52374">
    <property type="entry name" value="Nucleotidylyl transferase"/>
    <property type="match status" value="1"/>
</dbReference>
<proteinExistence type="inferred from homology"/>
<dbReference type="Pfam" id="PF00749">
    <property type="entry name" value="tRNA-synt_1c"/>
    <property type="match status" value="1"/>
</dbReference>
<feature type="compositionally biased region" description="Polar residues" evidence="14">
    <location>
        <begin position="755"/>
        <end position="774"/>
    </location>
</feature>
<evidence type="ECO:0000256" key="7">
    <source>
        <dbReference type="ARBA" id="ARBA00022840"/>
    </source>
</evidence>
<keyword evidence="9 13" id="KW-0030">Aminoacyl-tRNA synthetase</keyword>
<comment type="catalytic activity">
    <reaction evidence="11">
        <text>tRNA(Glu) + L-glutamate + ATP = L-glutamyl-tRNA(Glu) + AMP + diphosphate</text>
        <dbReference type="Rhea" id="RHEA:23540"/>
        <dbReference type="Rhea" id="RHEA-COMP:9663"/>
        <dbReference type="Rhea" id="RHEA-COMP:9680"/>
        <dbReference type="ChEBI" id="CHEBI:29985"/>
        <dbReference type="ChEBI" id="CHEBI:30616"/>
        <dbReference type="ChEBI" id="CHEBI:33019"/>
        <dbReference type="ChEBI" id="CHEBI:78442"/>
        <dbReference type="ChEBI" id="CHEBI:78520"/>
        <dbReference type="ChEBI" id="CHEBI:456215"/>
        <dbReference type="EC" id="6.1.1.17"/>
    </reaction>
</comment>
<evidence type="ECO:0000256" key="11">
    <source>
        <dbReference type="ARBA" id="ARBA00048351"/>
    </source>
</evidence>
<evidence type="ECO:0000256" key="12">
    <source>
        <dbReference type="ARBA" id="ARBA00070830"/>
    </source>
</evidence>
<dbReference type="Pfam" id="PF03950">
    <property type="entry name" value="tRNA-synt_1c_C"/>
    <property type="match status" value="1"/>
</dbReference>
<dbReference type="InterPro" id="IPR004046">
    <property type="entry name" value="GST_C"/>
</dbReference>
<dbReference type="HAMAP" id="MF_02076">
    <property type="entry name" value="Glu_tRNA_synth_type2"/>
    <property type="match status" value="1"/>
</dbReference>
<dbReference type="InterPro" id="IPR049437">
    <property type="entry name" value="tRNA-synt_1c_C2"/>
</dbReference>
<evidence type="ECO:0000256" key="6">
    <source>
        <dbReference type="ARBA" id="ARBA00022741"/>
    </source>
</evidence>
<comment type="subcellular location">
    <subcellularLocation>
        <location evidence="1">Cytoplasm</location>
    </subcellularLocation>
</comment>
<dbReference type="FunFam" id="1.10.1160.10:FF:000001">
    <property type="entry name" value="Glutamine--tRNA ligase"/>
    <property type="match status" value="1"/>
</dbReference>
<dbReference type="Pfam" id="PF20974">
    <property type="entry name" value="tRNA-synt_1c_C2"/>
    <property type="match status" value="1"/>
</dbReference>
<dbReference type="SUPFAM" id="SSF50715">
    <property type="entry name" value="Ribosomal protein L25-like"/>
    <property type="match status" value="1"/>
</dbReference>
<keyword evidence="6 13" id="KW-0547">Nucleotide-binding</keyword>
<evidence type="ECO:0000256" key="2">
    <source>
        <dbReference type="ARBA" id="ARBA00008927"/>
    </source>
</evidence>
<dbReference type="STRING" id="61424.A0A2T9Y7T3"/>
<dbReference type="PROSITE" id="PS00178">
    <property type="entry name" value="AA_TRNA_LIGASE_I"/>
    <property type="match status" value="1"/>
</dbReference>
<dbReference type="GO" id="GO:0004818">
    <property type="term" value="F:glutamate-tRNA ligase activity"/>
    <property type="evidence" value="ECO:0007669"/>
    <property type="project" value="UniProtKB-EC"/>
</dbReference>
<dbReference type="InterPro" id="IPR010987">
    <property type="entry name" value="Glutathione-S-Trfase_C-like"/>
</dbReference>
<dbReference type="FunFam" id="3.90.800.10:FF:000001">
    <property type="entry name" value="Glutamine--tRNA ligase"/>
    <property type="match status" value="1"/>
</dbReference>
<evidence type="ECO:0000256" key="5">
    <source>
        <dbReference type="ARBA" id="ARBA00022598"/>
    </source>
</evidence>
<dbReference type="PROSITE" id="PS50405">
    <property type="entry name" value="GST_CTER"/>
    <property type="match status" value="1"/>
</dbReference>
<dbReference type="InterPro" id="IPR020058">
    <property type="entry name" value="Glu/Gln-tRNA-synth_Ib_cat-dom"/>
</dbReference>
<evidence type="ECO:0000256" key="14">
    <source>
        <dbReference type="SAM" id="MobiDB-lite"/>
    </source>
</evidence>
<feature type="domain" description="GST C-terminal" evidence="15">
    <location>
        <begin position="46"/>
        <end position="188"/>
    </location>
</feature>
<evidence type="ECO:0000256" key="3">
    <source>
        <dbReference type="ARBA" id="ARBA00012835"/>
    </source>
</evidence>
<evidence type="ECO:0000313" key="16">
    <source>
        <dbReference type="EMBL" id="PVU88398.1"/>
    </source>
</evidence>
<keyword evidence="17" id="KW-1185">Reference proteome</keyword>
<feature type="compositionally biased region" description="Polar residues" evidence="14">
    <location>
        <begin position="720"/>
        <end position="729"/>
    </location>
</feature>
<evidence type="ECO:0000256" key="4">
    <source>
        <dbReference type="ARBA" id="ARBA00022490"/>
    </source>
</evidence>
<dbReference type="EMBL" id="MBFT01000630">
    <property type="protein sequence ID" value="PVU88398.1"/>
    <property type="molecule type" value="Genomic_DNA"/>
</dbReference>
<dbReference type="InterPro" id="IPR050132">
    <property type="entry name" value="Gln/Glu-tRNA_Ligase"/>
</dbReference>
<sequence length="828" mass="92785">MISGTLNLAKKGNPVPFTTCVLAEYLNSANLAKIEISWAPVNNLVDGREKINSVLVLDGVSCEGGVKCNEKLLGLVSKSLTSDQKEWVDFAIDINSTDFSKLSKGFDKLENHLFMRSFLVGYKTTIADLLVWGVLRESAIFQKNLKANSLKDKDNLVRWYKFISEIPEAANSVKGFETAVTTEKAKDQGSFDLGLKNLVHGQVCTRFPPEPSGYLHIGHAKAAMMNQYIAKTYGGKLIIRFDDTNPSKEKTEFEETITEDLKLLGIEADFVSHTSDYFGELQKFAHKMILDGHAYCDDTDQATMREQRMVGEASKCRDITIDESLRRFGEIVMGSEEGQKYCLRAKISVDDKNKALRDPVIYRVNLTPHHRTGSVYKAYPLYDFACPIVDSIEGVTHALRSNEYKDRNPLYYWIAEKAGLRQPQICDFSRLNFVYTLLSKRKLQWFVDEGFVTGWDDPRFPTVRGIRRRGLTIEALRQYILMQGASQNQTMLEWDKLWSLNKKIIDPTAPRYTAVDFKNFVLVNLIGDSVPSVPEYRTMPLNKKNPDVGTKQVLYSNQILLEQADVASFSQGEEVTLMDWGNAFVETISRSSNPETGDVVVSATLKLNLQGNVKTTKKKVTWLGKLDNVSKPNAKLMDFDYLITKKKLEDSDDITDHLTEVTEFDTDSFVDPNLMSVKKGTIVQLERKGFYIVDKTPSETPDGTINLIFIPDGKAASLASKAQSGNNAPAKNKDEAPAKKTKSAANGKSPWGKSGTPSKSETPNKANTETNSKPVVTVKHVETKVSFNKVVIDQEGVSSMYIVDSLVDETVIDPRTLSSMYIVDRYIE</sequence>
<dbReference type="InterPro" id="IPR004526">
    <property type="entry name" value="Glu-tRNA-synth_arc/euk"/>
</dbReference>
<dbReference type="AlphaFoldDB" id="A0A2T9Y7T3"/>
<keyword evidence="8 13" id="KW-0648">Protein biosynthesis</keyword>
<evidence type="ECO:0000256" key="10">
    <source>
        <dbReference type="ARBA" id="ARBA00030865"/>
    </source>
</evidence>
<dbReference type="GO" id="GO:0005829">
    <property type="term" value="C:cytosol"/>
    <property type="evidence" value="ECO:0007669"/>
    <property type="project" value="TreeGrafter"/>
</dbReference>
<dbReference type="Proteomes" id="UP000245699">
    <property type="component" value="Unassembled WGS sequence"/>
</dbReference>
<dbReference type="InterPro" id="IPR000924">
    <property type="entry name" value="Glu/Gln-tRNA-synth"/>
</dbReference>
<dbReference type="GO" id="GO:0006424">
    <property type="term" value="P:glutamyl-tRNA aminoacylation"/>
    <property type="evidence" value="ECO:0007669"/>
    <property type="project" value="InterPro"/>
</dbReference>
<comment type="similarity">
    <text evidence="2">Belongs to the class-I aminoacyl-tRNA synthetase family. Glutamate--tRNA ligase type 2 subfamily.</text>
</comment>
<dbReference type="PRINTS" id="PR00987">
    <property type="entry name" value="TRNASYNTHGLU"/>
</dbReference>
<dbReference type="Pfam" id="PF00043">
    <property type="entry name" value="GST_C"/>
    <property type="match status" value="1"/>
</dbReference>
<dbReference type="InterPro" id="IPR020056">
    <property type="entry name" value="Rbsml_bL25/Gln-tRNA_synth_N"/>
</dbReference>
<evidence type="ECO:0000256" key="9">
    <source>
        <dbReference type="ARBA" id="ARBA00023146"/>
    </source>
</evidence>
<keyword evidence="7 13" id="KW-0067">ATP-binding</keyword>
<feature type="region of interest" description="Disordered" evidence="14">
    <location>
        <begin position="720"/>
        <end position="775"/>
    </location>
</feature>
<dbReference type="SUPFAM" id="SSF47616">
    <property type="entry name" value="GST C-terminal domain-like"/>
    <property type="match status" value="1"/>
</dbReference>
<dbReference type="NCBIfam" id="TIGR00463">
    <property type="entry name" value="gltX_arch"/>
    <property type="match status" value="1"/>
</dbReference>
<protein>
    <recommendedName>
        <fullName evidence="12">Probable glutamate--tRNA ligase, cytoplasmic</fullName>
        <ecNumber evidence="3">6.1.1.17</ecNumber>
    </recommendedName>
    <alternativeName>
        <fullName evidence="10">Glutamyl-tRNA synthetase</fullName>
    </alternativeName>
</protein>
<dbReference type="OrthoDB" id="10250478at2759"/>
<dbReference type="GO" id="GO:0017102">
    <property type="term" value="C:methionyl glutamyl tRNA synthetase complex"/>
    <property type="evidence" value="ECO:0007669"/>
    <property type="project" value="TreeGrafter"/>
</dbReference>
<evidence type="ECO:0000313" key="17">
    <source>
        <dbReference type="Proteomes" id="UP000245699"/>
    </source>
</evidence>
<name>A0A2T9Y7T3_9FUNG</name>
<evidence type="ECO:0000256" key="8">
    <source>
        <dbReference type="ARBA" id="ARBA00022917"/>
    </source>
</evidence>
<gene>
    <name evidence="16" type="ORF">BB559_005580</name>
</gene>